<evidence type="ECO:0000256" key="2">
    <source>
        <dbReference type="SAM" id="MobiDB-lite"/>
    </source>
</evidence>
<dbReference type="Pfam" id="PF01575">
    <property type="entry name" value="MaoC_dehydratas"/>
    <property type="match status" value="1"/>
</dbReference>
<name>A0ABP9HX78_9ACTN</name>
<dbReference type="InterPro" id="IPR039375">
    <property type="entry name" value="NodN-like"/>
</dbReference>
<evidence type="ECO:0000256" key="1">
    <source>
        <dbReference type="ARBA" id="ARBA00005254"/>
    </source>
</evidence>
<evidence type="ECO:0000313" key="4">
    <source>
        <dbReference type="EMBL" id="GAA4980730.1"/>
    </source>
</evidence>
<accession>A0ABP9HX78</accession>
<comment type="similarity">
    <text evidence="1">Belongs to the enoyl-CoA hydratase/isomerase family.</text>
</comment>
<evidence type="ECO:0000259" key="3">
    <source>
        <dbReference type="Pfam" id="PF01575"/>
    </source>
</evidence>
<dbReference type="PANTHER" id="PTHR42993">
    <property type="entry name" value="MAOC-LIKE DEHYDRATASE DOMAIN-CONTAINING PROTEIN"/>
    <property type="match status" value="1"/>
</dbReference>
<reference evidence="5" key="1">
    <citation type="journal article" date="2019" name="Int. J. Syst. Evol. Microbiol.">
        <title>The Global Catalogue of Microorganisms (GCM) 10K type strain sequencing project: providing services to taxonomists for standard genome sequencing and annotation.</title>
        <authorList>
            <consortium name="The Broad Institute Genomics Platform"/>
            <consortium name="The Broad Institute Genome Sequencing Center for Infectious Disease"/>
            <person name="Wu L."/>
            <person name="Ma J."/>
        </authorList>
    </citation>
    <scope>NUCLEOTIDE SEQUENCE [LARGE SCALE GENOMIC DNA]</scope>
    <source>
        <strain evidence="5">JCM 17986</strain>
    </source>
</reference>
<dbReference type="Gene3D" id="3.10.129.10">
    <property type="entry name" value="Hotdog Thioesterase"/>
    <property type="match status" value="1"/>
</dbReference>
<protein>
    <submittedName>
        <fullName evidence="4">MaoC family dehydratase</fullName>
    </submittedName>
</protein>
<gene>
    <name evidence="4" type="ORF">GCM10023205_57260</name>
</gene>
<dbReference type="InterPro" id="IPR002539">
    <property type="entry name" value="MaoC-like_dom"/>
</dbReference>
<dbReference type="EMBL" id="BAABHS010000023">
    <property type="protein sequence ID" value="GAA4980730.1"/>
    <property type="molecule type" value="Genomic_DNA"/>
</dbReference>
<comment type="caution">
    <text evidence="4">The sequence shown here is derived from an EMBL/GenBank/DDBJ whole genome shotgun (WGS) entry which is preliminary data.</text>
</comment>
<feature type="region of interest" description="Disordered" evidence="2">
    <location>
        <begin position="1"/>
        <end position="27"/>
    </location>
</feature>
<evidence type="ECO:0000313" key="5">
    <source>
        <dbReference type="Proteomes" id="UP001500466"/>
    </source>
</evidence>
<organism evidence="4 5">
    <name type="scientific">Yinghuangia aomiensis</name>
    <dbReference type="NCBI Taxonomy" id="676205"/>
    <lineage>
        <taxon>Bacteria</taxon>
        <taxon>Bacillati</taxon>
        <taxon>Actinomycetota</taxon>
        <taxon>Actinomycetes</taxon>
        <taxon>Kitasatosporales</taxon>
        <taxon>Streptomycetaceae</taxon>
        <taxon>Yinghuangia</taxon>
    </lineage>
</organism>
<sequence>MGLTTASGAVPGPPEAAAKYHGRTGDPHAAVTPAYRHREAHMQVFASFDEFAARKGDHLGYSDWHVVDQARIDLFADATGDHQWIHVDPEKAKNGPFGATIAHGYLTLSMIPALGKDIFRLDGPKMLVNYGTEKVRFPSPVTVGSRVRVGAELADVRDVAAGKQVVVKYTVEIEGQSKPACVVESIVLVVL</sequence>
<dbReference type="CDD" id="cd03450">
    <property type="entry name" value="NodN"/>
    <property type="match status" value="1"/>
</dbReference>
<feature type="domain" description="MaoC-like" evidence="3">
    <location>
        <begin position="51"/>
        <end position="171"/>
    </location>
</feature>
<proteinExistence type="inferred from homology"/>
<dbReference type="PANTHER" id="PTHR42993:SF1">
    <property type="entry name" value="MAOC-LIKE DEHYDRATASE DOMAIN-CONTAINING PROTEIN"/>
    <property type="match status" value="1"/>
</dbReference>
<keyword evidence="5" id="KW-1185">Reference proteome</keyword>
<dbReference type="SUPFAM" id="SSF54637">
    <property type="entry name" value="Thioesterase/thiol ester dehydrase-isomerase"/>
    <property type="match status" value="1"/>
</dbReference>
<dbReference type="Proteomes" id="UP001500466">
    <property type="component" value="Unassembled WGS sequence"/>
</dbReference>
<dbReference type="InterPro" id="IPR029069">
    <property type="entry name" value="HotDog_dom_sf"/>
</dbReference>